<protein>
    <recommendedName>
        <fullName evidence="3">LamG domain-containing protein</fullName>
    </recommendedName>
</protein>
<dbReference type="OrthoDB" id="203020at2759"/>
<dbReference type="Pfam" id="PF13385">
    <property type="entry name" value="Laminin_G_3"/>
    <property type="match status" value="1"/>
</dbReference>
<evidence type="ECO:0008006" key="3">
    <source>
        <dbReference type="Google" id="ProtNLM"/>
    </source>
</evidence>
<organism evidence="1 2">
    <name type="scientific">Triparma strigata</name>
    <dbReference type="NCBI Taxonomy" id="1606541"/>
    <lineage>
        <taxon>Eukaryota</taxon>
        <taxon>Sar</taxon>
        <taxon>Stramenopiles</taxon>
        <taxon>Ochrophyta</taxon>
        <taxon>Bolidophyceae</taxon>
        <taxon>Parmales</taxon>
        <taxon>Triparmaceae</taxon>
        <taxon>Triparma</taxon>
    </lineage>
</organism>
<dbReference type="AlphaFoldDB" id="A0A9W7B434"/>
<accession>A0A9W7B434</accession>
<sequence>MDCAGKMELKVSYGSYDTTKYWEATKKTTITRDMGSDLNKWVHVVITVSGTTAKIFKNGKLVGTNDDGAFSDIPLTLNGTLCTKWNYGSDFNGTLAYMKVWPRFDLKESDVAALYSRRNST</sequence>
<proteinExistence type="predicted"/>
<evidence type="ECO:0000313" key="1">
    <source>
        <dbReference type="EMBL" id="GMH79225.1"/>
    </source>
</evidence>
<comment type="caution">
    <text evidence="1">The sequence shown here is derived from an EMBL/GenBank/DDBJ whole genome shotgun (WGS) entry which is preliminary data.</text>
</comment>
<name>A0A9W7B434_9STRA</name>
<keyword evidence="2" id="KW-1185">Reference proteome</keyword>
<dbReference type="EMBL" id="BRXY01000231">
    <property type="protein sequence ID" value="GMH79225.1"/>
    <property type="molecule type" value="Genomic_DNA"/>
</dbReference>
<evidence type="ECO:0000313" key="2">
    <source>
        <dbReference type="Proteomes" id="UP001165085"/>
    </source>
</evidence>
<dbReference type="Gene3D" id="2.60.120.200">
    <property type="match status" value="1"/>
</dbReference>
<reference evidence="2" key="1">
    <citation type="journal article" date="2023" name="Commun. Biol.">
        <title>Genome analysis of Parmales, the sister group of diatoms, reveals the evolutionary specialization of diatoms from phago-mixotrophs to photoautotrophs.</title>
        <authorList>
            <person name="Ban H."/>
            <person name="Sato S."/>
            <person name="Yoshikawa S."/>
            <person name="Yamada K."/>
            <person name="Nakamura Y."/>
            <person name="Ichinomiya M."/>
            <person name="Sato N."/>
            <person name="Blanc-Mathieu R."/>
            <person name="Endo H."/>
            <person name="Kuwata A."/>
            <person name="Ogata H."/>
        </authorList>
    </citation>
    <scope>NUCLEOTIDE SEQUENCE [LARGE SCALE GENOMIC DNA]</scope>
    <source>
        <strain evidence="2">NIES 3701</strain>
    </source>
</reference>
<dbReference type="SUPFAM" id="SSF49899">
    <property type="entry name" value="Concanavalin A-like lectins/glucanases"/>
    <property type="match status" value="1"/>
</dbReference>
<dbReference type="Proteomes" id="UP001165085">
    <property type="component" value="Unassembled WGS sequence"/>
</dbReference>
<gene>
    <name evidence="1" type="ORF">TrST_g6994</name>
</gene>
<dbReference type="InterPro" id="IPR013320">
    <property type="entry name" value="ConA-like_dom_sf"/>
</dbReference>